<feature type="compositionally biased region" description="Basic and acidic residues" evidence="1">
    <location>
        <begin position="20"/>
        <end position="35"/>
    </location>
</feature>
<evidence type="ECO:0000313" key="4">
    <source>
        <dbReference type="Proteomes" id="UP001295444"/>
    </source>
</evidence>
<feature type="region of interest" description="Disordered" evidence="1">
    <location>
        <begin position="1"/>
        <end position="62"/>
    </location>
</feature>
<feature type="non-terminal residue" evidence="2">
    <location>
        <position position="62"/>
    </location>
</feature>
<dbReference type="EMBL" id="OW240917">
    <property type="protein sequence ID" value="CAH2301668.1"/>
    <property type="molecule type" value="Genomic_DNA"/>
</dbReference>
<proteinExistence type="predicted"/>
<dbReference type="EMBL" id="OW240917">
    <property type="protein sequence ID" value="CAH2301667.1"/>
    <property type="molecule type" value="Genomic_DNA"/>
</dbReference>
<accession>A0AAD1WBT5</accession>
<gene>
    <name evidence="2" type="ORF">PECUL_23A004414</name>
    <name evidence="3" type="ORF">PECUL_23A038308</name>
</gene>
<sequence length="62" mass="7102">HHPHSPGIGPDQAPSDPEETEKMGMPHMPDLEERHKPTHPAKQLRQRVQTATKCIPQRRQPQ</sequence>
<reference evidence="2" key="1">
    <citation type="submission" date="2022-03" db="EMBL/GenBank/DDBJ databases">
        <authorList>
            <person name="Alioto T."/>
            <person name="Alioto T."/>
            <person name="Gomez Garrido J."/>
        </authorList>
    </citation>
    <scope>NUCLEOTIDE SEQUENCE</scope>
</reference>
<evidence type="ECO:0000313" key="3">
    <source>
        <dbReference type="EMBL" id="CAH2301668.1"/>
    </source>
</evidence>
<feature type="compositionally biased region" description="Basic residues" evidence="1">
    <location>
        <begin position="36"/>
        <end position="45"/>
    </location>
</feature>
<protein>
    <submittedName>
        <fullName evidence="2">Uncharacterized protein</fullName>
    </submittedName>
</protein>
<feature type="non-terminal residue" evidence="2">
    <location>
        <position position="1"/>
    </location>
</feature>
<name>A0AAD1WBT5_PELCU</name>
<dbReference type="AlphaFoldDB" id="A0AAD1WBT5"/>
<organism evidence="2 4">
    <name type="scientific">Pelobates cultripes</name>
    <name type="common">Western spadefoot toad</name>
    <dbReference type="NCBI Taxonomy" id="61616"/>
    <lineage>
        <taxon>Eukaryota</taxon>
        <taxon>Metazoa</taxon>
        <taxon>Chordata</taxon>
        <taxon>Craniata</taxon>
        <taxon>Vertebrata</taxon>
        <taxon>Euteleostomi</taxon>
        <taxon>Amphibia</taxon>
        <taxon>Batrachia</taxon>
        <taxon>Anura</taxon>
        <taxon>Pelobatoidea</taxon>
        <taxon>Pelobatidae</taxon>
        <taxon>Pelobates</taxon>
    </lineage>
</organism>
<keyword evidence="4" id="KW-1185">Reference proteome</keyword>
<evidence type="ECO:0000256" key="1">
    <source>
        <dbReference type="SAM" id="MobiDB-lite"/>
    </source>
</evidence>
<dbReference type="Proteomes" id="UP001295444">
    <property type="component" value="Chromosome 06"/>
</dbReference>
<evidence type="ECO:0000313" key="2">
    <source>
        <dbReference type="EMBL" id="CAH2301667.1"/>
    </source>
</evidence>